<reference evidence="2" key="2">
    <citation type="submission" date="2015-06" db="UniProtKB">
        <authorList>
            <consortium name="EnsemblProtists"/>
        </authorList>
    </citation>
    <scope>IDENTIFICATION</scope>
    <source>
        <strain evidence="2">Pr102</strain>
    </source>
</reference>
<sequence length="180" mass="20759">MPKERIPLVYTNVFKLRMAHDYLEAAKVGMTRMTFCAGREEQVVTRDMIVRKAANLLPEFMEDMSYDTQMSWCVRFMHGRKFPPHFVFQEQPGDEVEKEFRGYCDSSVATFSVQAKAWFDREVMLDWIENVRKGIVTEPSLLILDSLGVHKMPEVFDALACTGTAILFVPEGLYGRRSTT</sequence>
<evidence type="ECO:0000313" key="2">
    <source>
        <dbReference type="EnsemblProtists" id="Phyra80046"/>
    </source>
</evidence>
<dbReference type="InterPro" id="IPR004875">
    <property type="entry name" value="DDE_SF_endonuclease_dom"/>
</dbReference>
<dbReference type="VEuPathDB" id="FungiDB:KRP23_13502"/>
<evidence type="ECO:0000259" key="1">
    <source>
        <dbReference type="Pfam" id="PF03184"/>
    </source>
</evidence>
<dbReference type="InParanoid" id="H3GSP6"/>
<reference evidence="3" key="1">
    <citation type="journal article" date="2006" name="Science">
        <title>Phytophthora genome sequences uncover evolutionary origins and mechanisms of pathogenesis.</title>
        <authorList>
            <person name="Tyler B.M."/>
            <person name="Tripathy S."/>
            <person name="Zhang X."/>
            <person name="Dehal P."/>
            <person name="Jiang R.H."/>
            <person name="Aerts A."/>
            <person name="Arredondo F.D."/>
            <person name="Baxter L."/>
            <person name="Bensasson D."/>
            <person name="Beynon J.L."/>
            <person name="Chapman J."/>
            <person name="Damasceno C.M."/>
            <person name="Dorrance A.E."/>
            <person name="Dou D."/>
            <person name="Dickerman A.W."/>
            <person name="Dubchak I.L."/>
            <person name="Garbelotto M."/>
            <person name="Gijzen M."/>
            <person name="Gordon S.G."/>
            <person name="Govers F."/>
            <person name="Grunwald N.J."/>
            <person name="Huang W."/>
            <person name="Ivors K.L."/>
            <person name="Jones R.W."/>
            <person name="Kamoun S."/>
            <person name="Krampis K."/>
            <person name="Lamour K.H."/>
            <person name="Lee M.K."/>
            <person name="McDonald W.H."/>
            <person name="Medina M."/>
            <person name="Meijer H.J."/>
            <person name="Nordberg E.K."/>
            <person name="Maclean D.J."/>
            <person name="Ospina-Giraldo M.D."/>
            <person name="Morris P.F."/>
            <person name="Phuntumart V."/>
            <person name="Putnam N.H."/>
            <person name="Rash S."/>
            <person name="Rose J.K."/>
            <person name="Sakihama Y."/>
            <person name="Salamov A.A."/>
            <person name="Savidor A."/>
            <person name="Scheuring C.F."/>
            <person name="Smith B.M."/>
            <person name="Sobral B.W."/>
            <person name="Terry A."/>
            <person name="Torto-Alalibo T.A."/>
            <person name="Win J."/>
            <person name="Xu Z."/>
            <person name="Zhang H."/>
            <person name="Grigoriev I.V."/>
            <person name="Rokhsar D.S."/>
            <person name="Boore J.L."/>
        </authorList>
    </citation>
    <scope>NUCLEOTIDE SEQUENCE [LARGE SCALE GENOMIC DNA]</scope>
    <source>
        <strain evidence="3">Pr102</strain>
    </source>
</reference>
<dbReference type="HOGENOM" id="CLU_1499173_0_0_1"/>
<dbReference type="GO" id="GO:0003676">
    <property type="term" value="F:nucleic acid binding"/>
    <property type="evidence" value="ECO:0007669"/>
    <property type="project" value="InterPro"/>
</dbReference>
<feature type="domain" description="DDE-1" evidence="1">
    <location>
        <begin position="79"/>
        <end position="171"/>
    </location>
</feature>
<dbReference type="AlphaFoldDB" id="H3GSP6"/>
<dbReference type="eggNOG" id="ENOG502T288">
    <property type="taxonomic scope" value="Eukaryota"/>
</dbReference>
<evidence type="ECO:0000313" key="3">
    <source>
        <dbReference type="Proteomes" id="UP000005238"/>
    </source>
</evidence>
<dbReference type="Pfam" id="PF03184">
    <property type="entry name" value="DDE_1"/>
    <property type="match status" value="1"/>
</dbReference>
<proteinExistence type="predicted"/>
<accession>H3GSP6</accession>
<dbReference type="VEuPathDB" id="FungiDB:KRP22_12488"/>
<name>H3GSP6_PHYRM</name>
<keyword evidence="3" id="KW-1185">Reference proteome</keyword>
<protein>
    <recommendedName>
        <fullName evidence="1">DDE-1 domain-containing protein</fullName>
    </recommendedName>
</protein>
<dbReference type="Proteomes" id="UP000005238">
    <property type="component" value="Unassembled WGS sequence"/>
</dbReference>
<organism evidence="2 3">
    <name type="scientific">Phytophthora ramorum</name>
    <name type="common">Sudden oak death agent</name>
    <dbReference type="NCBI Taxonomy" id="164328"/>
    <lineage>
        <taxon>Eukaryota</taxon>
        <taxon>Sar</taxon>
        <taxon>Stramenopiles</taxon>
        <taxon>Oomycota</taxon>
        <taxon>Peronosporomycetes</taxon>
        <taxon>Peronosporales</taxon>
        <taxon>Peronosporaceae</taxon>
        <taxon>Phytophthora</taxon>
    </lineage>
</organism>
<dbReference type="EMBL" id="DS566042">
    <property type="status" value="NOT_ANNOTATED_CDS"/>
    <property type="molecule type" value="Genomic_DNA"/>
</dbReference>
<dbReference type="EnsemblProtists" id="Phyra80046">
    <property type="protein sequence ID" value="Phyra80046"/>
    <property type="gene ID" value="Phyra80046"/>
</dbReference>